<evidence type="ECO:0000259" key="1">
    <source>
        <dbReference type="Pfam" id="PF09992"/>
    </source>
</evidence>
<proteinExistence type="predicted"/>
<keyword evidence="3" id="KW-1185">Reference proteome</keyword>
<name>A0AA45C6I3_9BACT</name>
<sequence length="763" mass="90595">MIIKDYTPGGYRRKELKGYFQYLRYNYSEIMVDKSKGNNIIIDKDLQKMYELKIINKDELKKHMLYIEEFFEDFERFDELCDEEIYYSFHKIKQKNYTKDMNNYIENKIEKNKNYIYKNLKNIENFDELIRFLIYYDINPKKINIDKKFYDIENLKNDLKNTNIINIFPGSYMQIPIIEKILKFYLSEKDIKVFIKDQRVISEPILSDLKYKNFKIINYNSRCAGINLKDVEKELECGLNIVLDEIPMINFNGYLNSEYYLLSKVNILKSQRYCGVYNVNSKSIKSIIKKVKRTQKAVFTGVERSENTIWPFNKDGYLNQYSQTFIPSNYKYEKNDENVFIKREKFLKNMINNNIKEDIVYIDSYYSLDTYEKEKYIPQKSSNSVLMRGFYIKNTQKFDILPYLAQDHKKDLIDIREVCKSIHKNSFYINFLYFATPKIINLYNSFRSEEEKIKDRDFFIDYYFDGIKETFPLYNKGAIFFKKDGTIEFDRVKAENGTIKLNDYTINFDENNINNPNQSINIITPNSDYDDFENFRKYKKYVGGDRYNIIIVNNKIINIKFSGVVQPSLGIVISLDKNEFKKVSKVLNLKKCGNKYLYDQKINIEIIINKNKNYNKIFGGGTLLYKEGKNLVKTQKEAYENFKVEGWYNPLSMQTQETQVQEWLRGPRTIIGNDHKNGFFFIVFSGRTKESKGVRFDEIVKMVENEIKDVKNIMNIDGGASSCLGFIKDKEFFELSYPCTSNYTSAGMVRPVNSMLLINKKGD</sequence>
<dbReference type="EMBL" id="QGGI01000009">
    <property type="protein sequence ID" value="PWJ92130.1"/>
    <property type="molecule type" value="Genomic_DNA"/>
</dbReference>
<dbReference type="InterPro" id="IPR018711">
    <property type="entry name" value="NAGPA"/>
</dbReference>
<dbReference type="AlphaFoldDB" id="A0AA45C6I3"/>
<comment type="caution">
    <text evidence="2">The sequence shown here is derived from an EMBL/GenBank/DDBJ whole genome shotgun (WGS) entry which is preliminary data.</text>
</comment>
<dbReference type="Pfam" id="PF09992">
    <property type="entry name" value="NAGPA"/>
    <property type="match status" value="1"/>
</dbReference>
<dbReference type="RefSeq" id="WP_109604855.1">
    <property type="nucleotide sequence ID" value="NZ_QGGI01000009.1"/>
</dbReference>
<organism evidence="2 3">
    <name type="scientific">Oceanotoga teriensis</name>
    <dbReference type="NCBI Taxonomy" id="515440"/>
    <lineage>
        <taxon>Bacteria</taxon>
        <taxon>Thermotogati</taxon>
        <taxon>Thermotogota</taxon>
        <taxon>Thermotogae</taxon>
        <taxon>Petrotogales</taxon>
        <taxon>Petrotogaceae</taxon>
        <taxon>Oceanotoga</taxon>
    </lineage>
</organism>
<protein>
    <submittedName>
        <fullName evidence="2">Uncharacterized protein DUF2233</fullName>
    </submittedName>
</protein>
<gene>
    <name evidence="2" type="ORF">C7380_10913</name>
</gene>
<evidence type="ECO:0000313" key="3">
    <source>
        <dbReference type="Proteomes" id="UP000245921"/>
    </source>
</evidence>
<evidence type="ECO:0000313" key="2">
    <source>
        <dbReference type="EMBL" id="PWJ92130.1"/>
    </source>
</evidence>
<feature type="domain" description="Phosphodiester glycosidase" evidence="1">
    <location>
        <begin position="550"/>
        <end position="758"/>
    </location>
</feature>
<dbReference type="Proteomes" id="UP000245921">
    <property type="component" value="Unassembled WGS sequence"/>
</dbReference>
<reference evidence="2 3" key="1">
    <citation type="submission" date="2018-05" db="EMBL/GenBank/DDBJ databases">
        <title>Genomic Encyclopedia of Type Strains, Phase IV (KMG-IV): sequencing the most valuable type-strain genomes for metagenomic binning, comparative biology and taxonomic classification.</title>
        <authorList>
            <person name="Goeker M."/>
        </authorList>
    </citation>
    <scope>NUCLEOTIDE SEQUENCE [LARGE SCALE GENOMIC DNA]</scope>
    <source>
        <strain evidence="2 3">DSM 24906</strain>
    </source>
</reference>
<accession>A0AA45C6I3</accession>